<dbReference type="PANTHER" id="PTHR35889">
    <property type="entry name" value="CYCLOINULO-OLIGOSACCHARIDE FRUCTANOTRANSFERASE-RELATED"/>
    <property type="match status" value="1"/>
</dbReference>
<evidence type="ECO:0000259" key="3">
    <source>
        <dbReference type="Pfam" id="PF07635"/>
    </source>
</evidence>
<dbReference type="SUPFAM" id="SSF49899">
    <property type="entry name" value="Concanavalin A-like lectins/glucanases"/>
    <property type="match status" value="1"/>
</dbReference>
<evidence type="ECO:0000259" key="1">
    <source>
        <dbReference type="Pfam" id="PF07583"/>
    </source>
</evidence>
<dbReference type="OrthoDB" id="127107at2"/>
<dbReference type="AlphaFoldDB" id="A0A5C6AQH2"/>
<dbReference type="Pfam" id="PF07583">
    <property type="entry name" value="PSCyt2"/>
    <property type="match status" value="1"/>
</dbReference>
<dbReference type="Pfam" id="PF07587">
    <property type="entry name" value="PSD1"/>
    <property type="match status" value="1"/>
</dbReference>
<gene>
    <name evidence="4" type="ORF">Pla100_14360</name>
</gene>
<accession>A0A5C6AQH2</accession>
<dbReference type="EMBL" id="SJPM01000002">
    <property type="protein sequence ID" value="TWU01701.1"/>
    <property type="molecule type" value="Genomic_DNA"/>
</dbReference>
<dbReference type="Proteomes" id="UP000316213">
    <property type="component" value="Unassembled WGS sequence"/>
</dbReference>
<feature type="domain" description="DUF1549" evidence="1">
    <location>
        <begin position="142"/>
        <end position="357"/>
    </location>
</feature>
<evidence type="ECO:0000259" key="2">
    <source>
        <dbReference type="Pfam" id="PF07587"/>
    </source>
</evidence>
<organism evidence="4 5">
    <name type="scientific">Neorhodopirellula pilleata</name>
    <dbReference type="NCBI Taxonomy" id="2714738"/>
    <lineage>
        <taxon>Bacteria</taxon>
        <taxon>Pseudomonadati</taxon>
        <taxon>Planctomycetota</taxon>
        <taxon>Planctomycetia</taxon>
        <taxon>Pirellulales</taxon>
        <taxon>Pirellulaceae</taxon>
        <taxon>Neorhodopirellula</taxon>
    </lineage>
</organism>
<feature type="domain" description="Cytochrome C Planctomycete-type" evidence="3">
    <location>
        <begin position="21"/>
        <end position="79"/>
    </location>
</feature>
<dbReference type="InterPro" id="IPR011444">
    <property type="entry name" value="DUF1549"/>
</dbReference>
<dbReference type="Gene3D" id="2.60.120.200">
    <property type="match status" value="1"/>
</dbReference>
<feature type="domain" description="DUF1553" evidence="2">
    <location>
        <begin position="675"/>
        <end position="927"/>
    </location>
</feature>
<dbReference type="PANTHER" id="PTHR35889:SF3">
    <property type="entry name" value="F-BOX DOMAIN-CONTAINING PROTEIN"/>
    <property type="match status" value="1"/>
</dbReference>
<dbReference type="Pfam" id="PF13385">
    <property type="entry name" value="Laminin_G_3"/>
    <property type="match status" value="1"/>
</dbReference>
<proteinExistence type="predicted"/>
<dbReference type="InterPro" id="IPR011429">
    <property type="entry name" value="Cyt_c_Planctomycete-type"/>
</dbReference>
<evidence type="ECO:0000313" key="5">
    <source>
        <dbReference type="Proteomes" id="UP000316213"/>
    </source>
</evidence>
<reference evidence="4 5" key="1">
    <citation type="submission" date="2019-02" db="EMBL/GenBank/DDBJ databases">
        <title>Deep-cultivation of Planctomycetes and their phenomic and genomic characterization uncovers novel biology.</title>
        <authorList>
            <person name="Wiegand S."/>
            <person name="Jogler M."/>
            <person name="Boedeker C."/>
            <person name="Pinto D."/>
            <person name="Vollmers J."/>
            <person name="Rivas-Marin E."/>
            <person name="Kohn T."/>
            <person name="Peeters S.H."/>
            <person name="Heuer A."/>
            <person name="Rast P."/>
            <person name="Oberbeckmann S."/>
            <person name="Bunk B."/>
            <person name="Jeske O."/>
            <person name="Meyerdierks A."/>
            <person name="Storesund J.E."/>
            <person name="Kallscheuer N."/>
            <person name="Luecker S."/>
            <person name="Lage O.M."/>
            <person name="Pohl T."/>
            <person name="Merkel B.J."/>
            <person name="Hornburger P."/>
            <person name="Mueller R.-W."/>
            <person name="Bruemmer F."/>
            <person name="Labrenz M."/>
            <person name="Spormann A.M."/>
            <person name="Op Den Camp H."/>
            <person name="Overmann J."/>
            <person name="Amann R."/>
            <person name="Jetten M.S.M."/>
            <person name="Mascher T."/>
            <person name="Medema M.H."/>
            <person name="Devos D.P."/>
            <person name="Kaster A.-K."/>
            <person name="Ovreas L."/>
            <person name="Rohde M."/>
            <person name="Galperin M.Y."/>
            <person name="Jogler C."/>
        </authorList>
    </citation>
    <scope>NUCLEOTIDE SEQUENCE [LARGE SCALE GENOMIC DNA]</scope>
    <source>
        <strain evidence="4 5">Pla100</strain>
    </source>
</reference>
<protein>
    <submittedName>
        <fullName evidence="4">Planctomycete cytochrome C</fullName>
    </submittedName>
</protein>
<keyword evidence="5" id="KW-1185">Reference proteome</keyword>
<name>A0A5C6AQH2_9BACT</name>
<dbReference type="Pfam" id="PF07635">
    <property type="entry name" value="PSCyt1"/>
    <property type="match status" value="1"/>
</dbReference>
<sequence>MADDRLAFFEKKIRPVLVQRCYQCHSTDAEEVGGKLLLDSRDGMLGGGESGPVINLSSPDESLLLQALRWDGIDMPPDEPLPPPVIKDFETWIAMGAADPRDAHAVRETSAAAVDRESLWSFYPRSKPQVPVVQDSQWPQDPIDHFALASMEAAGLSPTQDADAETLGRRLYYDLIGLPPTRTQLESFVRQCETDRQLAVERLVDTLLGSQQFGVRWGRHWLDVARYGESNGDDGLGRNATFPHAWRYRDYVVDAFNSDVPYDRFLTEQIAGDLLPAETAEQRNRQLVATGFLAIGSKPAVAMNQNFAMDVVDDQINAVCTAAMGLSVACARCHDHKHDPIPTRDYYALAGIFASTQTLYGAAGNEKLTAPPTPLHELKSDWNPDQKPVDRTAPPQFPADYNEIIDRLAPAIHEKFNAPPQALIVPSEVTYSATTFATVKETTISGKLQTVDPSYSVSLWFFNRTNNDARPITAYLFSRAKLGDKSLPGGHLGIGGNHDKTRTGRIFVFNGNGAKQSTVGTTVIPPKTWNHVTLVRNGKHVKVFLNGRLEVAGELPHTFGETEDFCVANRSDNFAALDGHLGQFALFPRALSDEEASQLHAASGQPRGLPPMPPSGLAMGVRDKSKPTDCKVHINGEGGKLGPVVPRGALTAYQSFAPENDFATAELALDSGGSGRAALAAWLTDPNHPQTARVMTNRIWMHLFGRGLVTTPDDFGVYGARPSHPELLDHLAQRLVDQGWSMKRFIRSIILSRTYQLDSRCEPETASRDPECELLTHHARRRLDAEALRDSMLQASGAIDYAPASGSAIEQVDSLINWPPGEATDLHRKLPNRSIYLCMLRHAPPKELVAFDLPDGVGIAGQRETSTLPTQTLFLLNSDFVVEQADTLAGRLLENQSIDDHQRLDAMFSAILHRGPGDDETSQTLSFVRQIERQLADELTEPDRRIRKAWATVCQALLMTNEFRYVD</sequence>
<evidence type="ECO:0000313" key="4">
    <source>
        <dbReference type="EMBL" id="TWU01701.1"/>
    </source>
</evidence>
<dbReference type="InterPro" id="IPR022655">
    <property type="entry name" value="DUF1553"/>
</dbReference>
<dbReference type="RefSeq" id="WP_146576945.1">
    <property type="nucleotide sequence ID" value="NZ_SJPM01000002.1"/>
</dbReference>
<comment type="caution">
    <text evidence="4">The sequence shown here is derived from an EMBL/GenBank/DDBJ whole genome shotgun (WGS) entry which is preliminary data.</text>
</comment>
<dbReference type="InterPro" id="IPR013320">
    <property type="entry name" value="ConA-like_dom_sf"/>
</dbReference>